<feature type="domain" description="KaiC" evidence="7">
    <location>
        <begin position="17"/>
        <end position="255"/>
    </location>
</feature>
<dbReference type="SUPFAM" id="SSF52540">
    <property type="entry name" value="P-loop containing nucleoside triphosphate hydrolases"/>
    <property type="match status" value="2"/>
</dbReference>
<organism evidence="8 9">
    <name type="scientific">Roseisolibacter agri</name>
    <dbReference type="NCBI Taxonomy" id="2014610"/>
    <lineage>
        <taxon>Bacteria</taxon>
        <taxon>Pseudomonadati</taxon>
        <taxon>Gemmatimonadota</taxon>
        <taxon>Gemmatimonadia</taxon>
        <taxon>Gemmatimonadales</taxon>
        <taxon>Gemmatimonadaceae</taxon>
        <taxon>Roseisolibacter</taxon>
    </lineage>
</organism>
<evidence type="ECO:0000256" key="3">
    <source>
        <dbReference type="ARBA" id="ARBA00022679"/>
    </source>
</evidence>
<keyword evidence="5" id="KW-0418">Kinase</keyword>
<keyword evidence="3" id="KW-0808">Transferase</keyword>
<evidence type="ECO:0000259" key="7">
    <source>
        <dbReference type="PROSITE" id="PS51146"/>
    </source>
</evidence>
<dbReference type="PANTHER" id="PTHR42926">
    <property type="match status" value="1"/>
</dbReference>
<reference evidence="8" key="1">
    <citation type="submission" date="2022-08" db="EMBL/GenBank/DDBJ databases">
        <title>Draft genome sequencing of Roseisolibacter agri AW1220.</title>
        <authorList>
            <person name="Tobiishi Y."/>
            <person name="Tonouchi A."/>
        </authorList>
    </citation>
    <scope>NUCLEOTIDE SEQUENCE</scope>
    <source>
        <strain evidence="8">AW1220</strain>
    </source>
</reference>
<proteinExistence type="predicted"/>
<dbReference type="EMBL" id="BRXS01000003">
    <property type="protein sequence ID" value="GLC25616.1"/>
    <property type="molecule type" value="Genomic_DNA"/>
</dbReference>
<evidence type="ECO:0000256" key="6">
    <source>
        <dbReference type="ARBA" id="ARBA00022801"/>
    </source>
</evidence>
<dbReference type="InterPro" id="IPR003593">
    <property type="entry name" value="AAA+_ATPase"/>
</dbReference>
<dbReference type="CDD" id="cd19488">
    <property type="entry name" value="KaiC-like_N"/>
    <property type="match status" value="1"/>
</dbReference>
<dbReference type="SMART" id="SM00382">
    <property type="entry name" value="AAA"/>
    <property type="match status" value="2"/>
</dbReference>
<dbReference type="InterPro" id="IPR030665">
    <property type="entry name" value="KaiC"/>
</dbReference>
<feature type="domain" description="KaiC" evidence="7">
    <location>
        <begin position="259"/>
        <end position="492"/>
    </location>
</feature>
<dbReference type="EC" id="2.7.11.1" evidence="1"/>
<dbReference type="InterPro" id="IPR051347">
    <property type="entry name" value="Circadian_clock_KaiC-rel"/>
</dbReference>
<dbReference type="Proteomes" id="UP001161325">
    <property type="component" value="Unassembled WGS sequence"/>
</dbReference>
<accession>A0AA37V6P7</accession>
<dbReference type="RefSeq" id="WP_284350071.1">
    <property type="nucleotide sequence ID" value="NZ_BRXS01000003.1"/>
</dbReference>
<dbReference type="GO" id="GO:0004674">
    <property type="term" value="F:protein serine/threonine kinase activity"/>
    <property type="evidence" value="ECO:0007669"/>
    <property type="project" value="UniProtKB-EC"/>
</dbReference>
<keyword evidence="2" id="KW-0597">Phosphoprotein</keyword>
<dbReference type="InterPro" id="IPR010624">
    <property type="entry name" value="KaiC_dom"/>
</dbReference>
<dbReference type="InterPro" id="IPR027417">
    <property type="entry name" value="P-loop_NTPase"/>
</dbReference>
<evidence type="ECO:0000313" key="9">
    <source>
        <dbReference type="Proteomes" id="UP001161325"/>
    </source>
</evidence>
<dbReference type="GO" id="GO:0005524">
    <property type="term" value="F:ATP binding"/>
    <property type="evidence" value="ECO:0007669"/>
    <property type="project" value="InterPro"/>
</dbReference>
<dbReference type="PROSITE" id="PS51146">
    <property type="entry name" value="KAIC"/>
    <property type="match status" value="2"/>
</dbReference>
<dbReference type="PANTHER" id="PTHR42926:SF1">
    <property type="entry name" value="CIRCADIAN CLOCK OSCILLATOR PROTEIN KAIC 1"/>
    <property type="match status" value="1"/>
</dbReference>
<dbReference type="GO" id="GO:0016787">
    <property type="term" value="F:hydrolase activity"/>
    <property type="evidence" value="ECO:0007669"/>
    <property type="project" value="UniProtKB-KW"/>
</dbReference>
<evidence type="ECO:0000256" key="1">
    <source>
        <dbReference type="ARBA" id="ARBA00012513"/>
    </source>
</evidence>
<evidence type="ECO:0000313" key="8">
    <source>
        <dbReference type="EMBL" id="GLC25616.1"/>
    </source>
</evidence>
<dbReference type="PIRSF" id="PIRSF039117">
    <property type="entry name" value="KaiC"/>
    <property type="match status" value="1"/>
</dbReference>
<evidence type="ECO:0000256" key="2">
    <source>
        <dbReference type="ARBA" id="ARBA00022553"/>
    </source>
</evidence>
<evidence type="ECO:0000256" key="5">
    <source>
        <dbReference type="ARBA" id="ARBA00022777"/>
    </source>
</evidence>
<gene>
    <name evidence="8" type="ORF">rosag_21290</name>
</gene>
<name>A0AA37V6P7_9BACT</name>
<dbReference type="InterPro" id="IPR014774">
    <property type="entry name" value="KaiC-like_dom"/>
</dbReference>
<protein>
    <recommendedName>
        <fullName evidence="1">non-specific serine/threonine protein kinase</fullName>
        <ecNumber evidence="1">2.7.11.1</ecNumber>
    </recommendedName>
</protein>
<keyword evidence="9" id="KW-1185">Reference proteome</keyword>
<evidence type="ECO:0000256" key="4">
    <source>
        <dbReference type="ARBA" id="ARBA00022737"/>
    </source>
</evidence>
<dbReference type="Gene3D" id="3.40.50.300">
    <property type="entry name" value="P-loop containing nucleotide triphosphate hydrolases"/>
    <property type="match status" value="2"/>
</dbReference>
<keyword evidence="6" id="KW-0378">Hydrolase</keyword>
<dbReference type="AlphaFoldDB" id="A0AA37V6P7"/>
<dbReference type="Pfam" id="PF06745">
    <property type="entry name" value="ATPase"/>
    <property type="match status" value="2"/>
</dbReference>
<comment type="caution">
    <text evidence="8">The sequence shown here is derived from an EMBL/GenBank/DDBJ whole genome shotgun (WGS) entry which is preliminary data.</text>
</comment>
<keyword evidence="4" id="KW-0677">Repeat</keyword>
<sequence length="517" mass="55846">MSSSPPAASTATPAPAERASTGVVGLDEILGGGLPVNHLYLLDGEPGTGKTTLALQFLLAGRARGERGLYVTLSESRAELQEVAASHGWSLDGIDVFELGPDAGLATEEGYTIFHPAEVELQQTVDAVLGAVERSGATLVVFDSLSEMRLLARDPLRFRRQILALKQFFGGRRCTVLLLDDKSAPEGDLQLHSLAHGVLVLEHVMLEYGAERRRLKVTKLRGLRFQAGYHDFRIRTGGIAVFPRIRIPQSLDAGAAEPRHWTSGSEELDALLGGGLQEGTSVVITGPAGTGKSVLCAQYACEAVTRGVRARFYLFDERLSTFRMRGLGLGMDLEAPLADGRLQLQQVEPTQLSPGEFASQVTDAVENDGVRLIVIDSLNGYLQSMPEERMLPTQVHELLSFLATRGVTTIMTLVQRGVFGSPVDEAAEVSYLADTVLLLRYFEVHGAVRQAISVVKKRTGDHERSIRECRVGRGGLHVGAPLREFQGVLTGVPRYVGEIGPLMRPQGASPRQPDAGE</sequence>